<dbReference type="RefSeq" id="WP_185693426.1">
    <property type="nucleotide sequence ID" value="NZ_JACHVA010000101.1"/>
</dbReference>
<dbReference type="AlphaFoldDB" id="A0A7X1AZD4"/>
<dbReference type="PANTHER" id="PTHR33169">
    <property type="entry name" value="PADR-FAMILY TRANSCRIPTIONAL REGULATOR"/>
    <property type="match status" value="1"/>
</dbReference>
<dbReference type="Gene3D" id="1.10.10.10">
    <property type="entry name" value="Winged helix-like DNA-binding domain superfamily/Winged helix DNA-binding domain"/>
    <property type="match status" value="1"/>
</dbReference>
<accession>A0A7X1AZD4</accession>
<dbReference type="SUPFAM" id="SSF46785">
    <property type="entry name" value="Winged helix' DNA-binding domain"/>
    <property type="match status" value="1"/>
</dbReference>
<evidence type="ECO:0000313" key="3">
    <source>
        <dbReference type="Proteomes" id="UP000525652"/>
    </source>
</evidence>
<organism evidence="2 3">
    <name type="scientific">Puniceicoccus vermicola</name>
    <dbReference type="NCBI Taxonomy" id="388746"/>
    <lineage>
        <taxon>Bacteria</taxon>
        <taxon>Pseudomonadati</taxon>
        <taxon>Verrucomicrobiota</taxon>
        <taxon>Opitutia</taxon>
        <taxon>Puniceicoccales</taxon>
        <taxon>Puniceicoccaceae</taxon>
        <taxon>Puniceicoccus</taxon>
    </lineage>
</organism>
<dbReference type="PANTHER" id="PTHR33169:SF14">
    <property type="entry name" value="TRANSCRIPTIONAL REGULATOR RV3488"/>
    <property type="match status" value="1"/>
</dbReference>
<evidence type="ECO:0000259" key="1">
    <source>
        <dbReference type="Pfam" id="PF03551"/>
    </source>
</evidence>
<dbReference type="EMBL" id="JACHVA010000101">
    <property type="protein sequence ID" value="MBC2602761.1"/>
    <property type="molecule type" value="Genomic_DNA"/>
</dbReference>
<dbReference type="InterPro" id="IPR005149">
    <property type="entry name" value="Tscrpt_reg_PadR_N"/>
</dbReference>
<gene>
    <name evidence="2" type="ORF">H5P30_13335</name>
</gene>
<reference evidence="2 3" key="1">
    <citation type="submission" date="2020-07" db="EMBL/GenBank/DDBJ databases">
        <authorList>
            <person name="Feng X."/>
        </authorList>
    </citation>
    <scope>NUCLEOTIDE SEQUENCE [LARGE SCALE GENOMIC DNA]</scope>
    <source>
        <strain evidence="2 3">JCM14086</strain>
    </source>
</reference>
<feature type="domain" description="Transcription regulator PadR N-terminal" evidence="1">
    <location>
        <begin position="10"/>
        <end position="80"/>
    </location>
</feature>
<proteinExistence type="predicted"/>
<evidence type="ECO:0000313" key="2">
    <source>
        <dbReference type="EMBL" id="MBC2602761.1"/>
    </source>
</evidence>
<protein>
    <submittedName>
        <fullName evidence="2">PadR family transcriptional regulator</fullName>
    </submittedName>
</protein>
<keyword evidence="3" id="KW-1185">Reference proteome</keyword>
<dbReference type="Pfam" id="PF03551">
    <property type="entry name" value="PadR"/>
    <property type="match status" value="1"/>
</dbReference>
<comment type="caution">
    <text evidence="2">The sequence shown here is derived from an EMBL/GenBank/DDBJ whole genome shotgun (WGS) entry which is preliminary data.</text>
</comment>
<sequence length="108" mass="12014">MRKGILEYLVLRELSRGGGYGYDILRRIRKFPAMEVTESSVYLILGRLAKEGLLSSTKEKSSLGPTRSLYAVTALGRVRLLHMKQFIVELQACLAPSQGKGAIENNDD</sequence>
<dbReference type="InterPro" id="IPR036390">
    <property type="entry name" value="WH_DNA-bd_sf"/>
</dbReference>
<name>A0A7X1AZD4_9BACT</name>
<dbReference type="InterPro" id="IPR052509">
    <property type="entry name" value="Metal_resp_DNA-bind_regulator"/>
</dbReference>
<dbReference type="Proteomes" id="UP000525652">
    <property type="component" value="Unassembled WGS sequence"/>
</dbReference>
<dbReference type="InterPro" id="IPR036388">
    <property type="entry name" value="WH-like_DNA-bd_sf"/>
</dbReference>